<dbReference type="STRING" id="1328760.A0A165GGC8"/>
<dbReference type="EMBL" id="KV407459">
    <property type="protein sequence ID" value="KZF22151.1"/>
    <property type="molecule type" value="Genomic_DNA"/>
</dbReference>
<feature type="compositionally biased region" description="Low complexity" evidence="1">
    <location>
        <begin position="279"/>
        <end position="306"/>
    </location>
</feature>
<feature type="compositionally biased region" description="Basic and acidic residues" evidence="1">
    <location>
        <begin position="126"/>
        <end position="140"/>
    </location>
</feature>
<sequence length="788" mass="84774">MTTPRRSARLRSTSATPACEDTSAAAIVNAKPTDNAPLTNGSSAETGSGVEFETPKKKTAENRKRSRKNTPKPKLDSVEEEQQQQQKQQEENEQVSKQLTTELKDSSPVAPATMSPTKRTPLQTPRTEKKYYPGLEEMHPSKAHQSTKKQPDSGLRLGFTDIADKASGKNKFLQETPTKSRTAACPASPGFEFKFTHPGPSLSAEAQKLRESIQEEAAKLKVEMAEQKEKEKEKAQEAESSAAAAAGRKIAKPKGRFSDAHHSAFEKMDSIAGHASSFRSQTNRQQSASSSNSSARVSRSPAPASNTTLKRTKSQAKLDEQPEAKRPEAKRPTAGSQSDKEEETGKAAPTKRKKGNAGDDVSAARPRSREATPHIDTDVSTPKVDRSKAHISASFATPTKASLARSAASVKMPKTSLIPKLGRPVGSPRVARTDTTNRFRSAFSVVGAMRSILRRPQPRFSDDPLKQASGTHVATPKGMKDINHEQTPATPETPQLNSPSVRHVKFTPDLVAKGGNDSPAPATPQQRISNETGSSSKKKNKASKNTPTPNKSPSTPTIAYPALPSLDTVSQSPSPVKVQPKRPGISDFTFRTEQTIKFPTPKGATIRHVRPSIVPSPATTTATDAATAAAAVAGTDDPLTRLQNLPAVPHGMPNKKRRRSVMESKNDVEGSDVENQNDEGASTSPRKKGNKRNKSNSPTAAAVPPPPVTPRAAKRTKFVHDHRQQQPEGGQDGHGEEIKSAAKRAKMGLKGDFSSSRSATGTTPRSSIAKRVMSLSRLNELAKPKNRK</sequence>
<dbReference type="InParanoid" id="A0A165GGC8"/>
<keyword evidence="3" id="KW-1185">Reference proteome</keyword>
<evidence type="ECO:0000313" key="3">
    <source>
        <dbReference type="Proteomes" id="UP000076632"/>
    </source>
</evidence>
<proteinExistence type="predicted"/>
<feature type="compositionally biased region" description="Polar residues" evidence="1">
    <location>
        <begin position="114"/>
        <end position="125"/>
    </location>
</feature>
<dbReference type="OrthoDB" id="5204833at2759"/>
<feature type="region of interest" description="Disordered" evidence="1">
    <location>
        <begin position="1"/>
        <end position="434"/>
    </location>
</feature>
<feature type="compositionally biased region" description="Polar residues" evidence="1">
    <location>
        <begin position="485"/>
        <end position="500"/>
    </location>
</feature>
<evidence type="ECO:0000313" key="2">
    <source>
        <dbReference type="EMBL" id="KZF22151.1"/>
    </source>
</evidence>
<name>A0A165GGC8_XYLHT</name>
<feature type="compositionally biased region" description="Basic and acidic residues" evidence="1">
    <location>
        <begin position="53"/>
        <end position="63"/>
    </location>
</feature>
<evidence type="ECO:0000256" key="1">
    <source>
        <dbReference type="SAM" id="MobiDB-lite"/>
    </source>
</evidence>
<feature type="region of interest" description="Disordered" evidence="1">
    <location>
        <begin position="450"/>
        <end position="788"/>
    </location>
</feature>
<accession>A0A165GGC8</accession>
<feature type="compositionally biased region" description="Basic and acidic residues" evidence="1">
    <location>
        <begin position="718"/>
        <end position="740"/>
    </location>
</feature>
<feature type="compositionally biased region" description="Low complexity" evidence="1">
    <location>
        <begin position="543"/>
        <end position="557"/>
    </location>
</feature>
<feature type="compositionally biased region" description="Polar residues" evidence="1">
    <location>
        <begin position="523"/>
        <end position="533"/>
    </location>
</feature>
<dbReference type="AlphaFoldDB" id="A0A165GGC8"/>
<feature type="compositionally biased region" description="Basic and acidic residues" evidence="1">
    <location>
        <begin position="207"/>
        <end position="237"/>
    </location>
</feature>
<feature type="compositionally biased region" description="Low complexity" evidence="1">
    <location>
        <begin position="618"/>
        <end position="637"/>
    </location>
</feature>
<protein>
    <recommendedName>
        <fullName evidence="4">Erythromycin esterase</fullName>
    </recommendedName>
</protein>
<reference evidence="2 3" key="1">
    <citation type="journal article" date="2016" name="Fungal Biol.">
        <title>The genome of Xylona heveae provides a window into fungal endophytism.</title>
        <authorList>
            <person name="Gazis R."/>
            <person name="Kuo A."/>
            <person name="Riley R."/>
            <person name="LaButti K."/>
            <person name="Lipzen A."/>
            <person name="Lin J."/>
            <person name="Amirebrahimi M."/>
            <person name="Hesse C.N."/>
            <person name="Spatafora J.W."/>
            <person name="Henrissat B."/>
            <person name="Hainaut M."/>
            <person name="Grigoriev I.V."/>
            <person name="Hibbett D.S."/>
        </authorList>
    </citation>
    <scope>NUCLEOTIDE SEQUENCE [LARGE SCALE GENOMIC DNA]</scope>
    <source>
        <strain evidence="2 3">TC161</strain>
    </source>
</reference>
<organism evidence="2 3">
    <name type="scientific">Xylona heveae (strain CBS 132557 / TC161)</name>
    <dbReference type="NCBI Taxonomy" id="1328760"/>
    <lineage>
        <taxon>Eukaryota</taxon>
        <taxon>Fungi</taxon>
        <taxon>Dikarya</taxon>
        <taxon>Ascomycota</taxon>
        <taxon>Pezizomycotina</taxon>
        <taxon>Xylonomycetes</taxon>
        <taxon>Xylonales</taxon>
        <taxon>Xylonaceae</taxon>
        <taxon>Xylona</taxon>
    </lineage>
</organism>
<feature type="compositionally biased region" description="Polar residues" evidence="1">
    <location>
        <begin position="753"/>
        <end position="766"/>
    </location>
</feature>
<evidence type="ECO:0008006" key="4">
    <source>
        <dbReference type="Google" id="ProtNLM"/>
    </source>
</evidence>
<dbReference type="Proteomes" id="UP000076632">
    <property type="component" value="Unassembled WGS sequence"/>
</dbReference>
<dbReference type="RefSeq" id="XP_018187706.1">
    <property type="nucleotide sequence ID" value="XM_018329242.1"/>
</dbReference>
<dbReference type="GeneID" id="28894379"/>
<feature type="compositionally biased region" description="Polar residues" evidence="1">
    <location>
        <begin position="36"/>
        <end position="46"/>
    </location>
</feature>
<feature type="compositionally biased region" description="Basic residues" evidence="1">
    <location>
        <begin position="685"/>
        <end position="694"/>
    </location>
</feature>
<feature type="compositionally biased region" description="Low complexity" evidence="1">
    <location>
        <begin position="1"/>
        <end position="18"/>
    </location>
</feature>
<gene>
    <name evidence="2" type="ORF">L228DRAFT_147319</name>
</gene>
<feature type="compositionally biased region" description="Basic and acidic residues" evidence="1">
    <location>
        <begin position="367"/>
        <end position="388"/>
    </location>
</feature>
<feature type="compositionally biased region" description="Basic and acidic residues" evidence="1">
    <location>
        <begin position="256"/>
        <end position="269"/>
    </location>
</feature>
<feature type="compositionally biased region" description="Basic and acidic residues" evidence="1">
    <location>
        <begin position="316"/>
        <end position="331"/>
    </location>
</feature>